<evidence type="ECO:0000256" key="1">
    <source>
        <dbReference type="SAM" id="Coils"/>
    </source>
</evidence>
<dbReference type="EMBL" id="JAFBEC010000003">
    <property type="protein sequence ID" value="MBM7632096.1"/>
    <property type="molecule type" value="Genomic_DNA"/>
</dbReference>
<accession>A0ABS2P9R1</accession>
<evidence type="ECO:0000313" key="2">
    <source>
        <dbReference type="EMBL" id="MBM7632096.1"/>
    </source>
</evidence>
<protein>
    <submittedName>
        <fullName evidence="2">Uncharacterized protein</fullName>
    </submittedName>
</protein>
<comment type="caution">
    <text evidence="2">The sequence shown here is derived from an EMBL/GenBank/DDBJ whole genome shotgun (WGS) entry which is preliminary data.</text>
</comment>
<gene>
    <name evidence="2" type="ORF">JOD17_001189</name>
</gene>
<feature type="coiled-coil region" evidence="1">
    <location>
        <begin position="26"/>
        <end position="60"/>
    </location>
</feature>
<keyword evidence="3" id="KW-1185">Reference proteome</keyword>
<name>A0ABS2P9R1_9BACL</name>
<dbReference type="Proteomes" id="UP000741863">
    <property type="component" value="Unassembled WGS sequence"/>
</dbReference>
<dbReference type="RefSeq" id="WP_204696185.1">
    <property type="nucleotide sequence ID" value="NZ_JAFBEC010000003.1"/>
</dbReference>
<proteinExistence type="predicted"/>
<feature type="coiled-coil region" evidence="1">
    <location>
        <begin position="266"/>
        <end position="293"/>
    </location>
</feature>
<feature type="coiled-coil region" evidence="1">
    <location>
        <begin position="208"/>
        <end position="235"/>
    </location>
</feature>
<evidence type="ECO:0000313" key="3">
    <source>
        <dbReference type="Proteomes" id="UP000741863"/>
    </source>
</evidence>
<feature type="coiled-coil region" evidence="1">
    <location>
        <begin position="84"/>
        <end position="125"/>
    </location>
</feature>
<organism evidence="2 3">
    <name type="scientific">Geomicrobium sediminis</name>
    <dbReference type="NCBI Taxonomy" id="1347788"/>
    <lineage>
        <taxon>Bacteria</taxon>
        <taxon>Bacillati</taxon>
        <taxon>Bacillota</taxon>
        <taxon>Bacilli</taxon>
        <taxon>Bacillales</taxon>
        <taxon>Geomicrobium</taxon>
    </lineage>
</organism>
<reference evidence="2 3" key="1">
    <citation type="submission" date="2021-01" db="EMBL/GenBank/DDBJ databases">
        <title>Genomic Encyclopedia of Type Strains, Phase IV (KMG-IV): sequencing the most valuable type-strain genomes for metagenomic binning, comparative biology and taxonomic classification.</title>
        <authorList>
            <person name="Goeker M."/>
        </authorList>
    </citation>
    <scope>NUCLEOTIDE SEQUENCE [LARGE SCALE GENOMIC DNA]</scope>
    <source>
        <strain evidence="2 3">DSM 25540</strain>
    </source>
</reference>
<sequence>MFETQRKALIEAENNKHLYKKWSLDLKRAEQYLQTETAKKNTLLEELHSLEKRVEQLERLSFSTLFYTVVGKKIDEIDERQQSVLTTQLKYKEAVRTVEDLEKEIDEYKRKLQQIEHAKEDYEHVFDEKRLSIIQHNPELHQQLSDFELREAQLYAELHELDDVFEAGKRAASAIKDALNTIQSARNYSTYDIFFGGMIATGLKHQRMDDASHDIHKAQTALRHFQEELMDLEELTDHSLEIGNFLTFADYFFDGFIVDLTVHNRINESKLQVENMENTVNQLLEQVLTQQEKQKSELHHVQTRYQQLVKEA</sequence>
<keyword evidence="1" id="KW-0175">Coiled coil</keyword>